<feature type="chain" id="PRO_5012565887" evidence="2">
    <location>
        <begin position="19"/>
        <end position="1101"/>
    </location>
</feature>
<dbReference type="Proteomes" id="UP000179807">
    <property type="component" value="Unassembled WGS sequence"/>
</dbReference>
<evidence type="ECO:0000313" key="4">
    <source>
        <dbReference type="Proteomes" id="UP000179807"/>
    </source>
</evidence>
<protein>
    <submittedName>
        <fullName evidence="3">Uncharacterized protein</fullName>
    </submittedName>
</protein>
<keyword evidence="1" id="KW-0472">Membrane</keyword>
<keyword evidence="1" id="KW-1133">Transmembrane helix</keyword>
<organism evidence="3 4">
    <name type="scientific">Tritrichomonas foetus</name>
    <dbReference type="NCBI Taxonomy" id="1144522"/>
    <lineage>
        <taxon>Eukaryota</taxon>
        <taxon>Metamonada</taxon>
        <taxon>Parabasalia</taxon>
        <taxon>Tritrichomonadida</taxon>
        <taxon>Tritrichomonadidae</taxon>
        <taxon>Tritrichomonas</taxon>
    </lineage>
</organism>
<feature type="transmembrane region" description="Helical" evidence="1">
    <location>
        <begin position="1054"/>
        <end position="1077"/>
    </location>
</feature>
<dbReference type="AlphaFoldDB" id="A0A1J4KFD6"/>
<keyword evidence="2" id="KW-0732">Signal</keyword>
<dbReference type="VEuPathDB" id="TrichDB:TRFO_04925"/>
<gene>
    <name evidence="3" type="ORF">TRFO_04925</name>
</gene>
<dbReference type="EMBL" id="MLAK01000671">
    <property type="protein sequence ID" value="OHT08310.1"/>
    <property type="molecule type" value="Genomic_DNA"/>
</dbReference>
<evidence type="ECO:0000256" key="1">
    <source>
        <dbReference type="SAM" id="Phobius"/>
    </source>
</evidence>
<evidence type="ECO:0000256" key="2">
    <source>
        <dbReference type="SAM" id="SignalP"/>
    </source>
</evidence>
<accession>A0A1J4KFD6</accession>
<dbReference type="GeneID" id="94826887"/>
<reference evidence="3" key="1">
    <citation type="submission" date="2016-10" db="EMBL/GenBank/DDBJ databases">
        <authorList>
            <person name="Benchimol M."/>
            <person name="Almeida L.G."/>
            <person name="Vasconcelos A.T."/>
            <person name="Perreira-Neves A."/>
            <person name="Rosa I.A."/>
            <person name="Tasca T."/>
            <person name="Bogo M.R."/>
            <person name="de Souza W."/>
        </authorList>
    </citation>
    <scope>NUCLEOTIDE SEQUENCE [LARGE SCALE GENOMIC DNA]</scope>
    <source>
        <strain evidence="3">K</strain>
    </source>
</reference>
<keyword evidence="1" id="KW-0812">Transmembrane</keyword>
<name>A0A1J4KFD6_9EUKA</name>
<dbReference type="RefSeq" id="XP_068361446.1">
    <property type="nucleotide sequence ID" value="XM_068492183.1"/>
</dbReference>
<keyword evidence="4" id="KW-1185">Reference proteome</keyword>
<proteinExistence type="predicted"/>
<evidence type="ECO:0000313" key="3">
    <source>
        <dbReference type="EMBL" id="OHT08310.1"/>
    </source>
</evidence>
<feature type="signal peptide" evidence="2">
    <location>
        <begin position="1"/>
        <end position="18"/>
    </location>
</feature>
<sequence>MLLFLIPFIFSLTPNNLTELCINRIGGSCGDIFEIEIEFEMEYLFKESTELKLLIINDNSKSVHVSLNGLKIKSLQIIGGSNTSTLYLDLYNFTTYDCDFSCTDMRIIFSYGYSNIPSILTFHNIIFNNCVFYNGPTRLNCTNSMIDSISLDSFQQLTFSQLQFNTIFLSNKSYNYILGSQSADSNTGHILVTVSNVHGDYNLTLQLSGISFYLSDINMTMNFSFKCRTCDFLVKDISITNTIKLFSSVHQDEIDYWFYNFYWLSIFHNGILNIDMYTDEVLIQSIVAISLNIYNKNFDLANVGSNCFISQFSSADDGVLNVYISENVTLCFSKSGYSDVNFFGEGEFRINNGFEINTFYNLSVSSLTFVESPAINVRVTANSYGSYINIQNELYFDSNITFVPIYDELYFSPEYDSESLLNRSLVSICAPNIDKDRFDIKALITSVSSKTPPGFSEYDMSFSLEASDTCVSFVFSRDPKTFYSYICIYTMNDSLCNKPQYYSDDSIEQYTMKTYNASNGESPFDSDIDEHYIIIDIPEVLPGDYIFNLASLNGKHEVTFNGHDDVLIKIQDSRNECNDTELVFNNTQVIFLTDKSSILPTYKQLTFSSGASIDPSCQTTLNLSLVTDIIIDFQIGVNFTHFYSCPTIILKHINADSIVYTPYSWIFIKDEEQTEVFCVGYIKCSFYKQESIKISSRTSEFHPLTFNFEDFDDMDELTIEFSDNFINPESAIILEFDNDWSLINIVTHSGLAPLEMTGFAGAISFDEMDAISPQSALSNISYIQFTKPLVFNEKEISYFGIVHKYSSNCFNSIMRDNHQISTDIDEDFYQDENGIQLYNVNYQSTSKTFLPAYFPELIINSDVFLLSMMIQDKKNYIFSDIFLITDNLTINFGSSTIIFTHIEKNITLNSKTTLSLFHSTIGENASIKFIAPLSKEYPQLRLIGSLKDIVMTSDEAFYINDDTSYFSPKNIIISHELDQDFSQLEINETYQYYIVKLRQSDNCQAIKDVVIFDPPEIEIQDGSIVFNTICTDKGLAVTRKIADKEYNVQHAFTVWMIILCSLCGILFIAMTILFILWMKKRKLGNTQNFIRDTLLLPPSDL</sequence>
<comment type="caution">
    <text evidence="3">The sequence shown here is derived from an EMBL/GenBank/DDBJ whole genome shotgun (WGS) entry which is preliminary data.</text>
</comment>